<evidence type="ECO:0000313" key="5">
    <source>
        <dbReference type="EMBL" id="VBB41304.1"/>
    </source>
</evidence>
<proteinExistence type="predicted"/>
<sequence length="361" mass="39967">MSDAVYRKLAAILDTLPNGFPSTESGVELKILEKIFRPEDAAFFGHLRLSFETPGQIAQRAGRPLEEVEVQLKEMWRRGQIFGVAFKGLKLYKMVPWAFGIYELQLPHMDRELAELNEVYMPVYGRQFLSGGPPLMQVIPIEREIPAEQQALTYEKVSSIIEKGQSFLLNECICKKEQGLLGRRCTKPLEVCLAIAPVPGVFDGSKIGKVLTREEAYGVLEQAEQAGLVHLTWNIEDGHFFICNCCGCCCGILRGINDLGIPAGLVVNSSYFASIDPDACVGCGICKEERCQVGAIEEGEGGYQVVKERCIGCGLCVGTCPAGAVQLVRKAPEEVARPPKDEHAWFEERGRRRGVDYSAYR</sequence>
<protein>
    <submittedName>
        <fullName evidence="5">4Fe-4S ferredoxin iron-sulfur binding domain protein</fullName>
    </submittedName>
</protein>
<keyword evidence="2" id="KW-0408">Iron</keyword>
<dbReference type="SUPFAM" id="SSF54862">
    <property type="entry name" value="4Fe-4S ferredoxins"/>
    <property type="match status" value="1"/>
</dbReference>
<gene>
    <name evidence="5" type="ORF">TRIP_B10032</name>
</gene>
<dbReference type="InterPro" id="IPR017896">
    <property type="entry name" value="4Fe4S_Fe-S-bd"/>
</dbReference>
<name>A0A652ZZX1_UNCDX</name>
<dbReference type="PROSITE" id="PS51379">
    <property type="entry name" value="4FE4S_FER_2"/>
    <property type="match status" value="2"/>
</dbReference>
<dbReference type="Pfam" id="PF00037">
    <property type="entry name" value="Fer4"/>
    <property type="match status" value="1"/>
</dbReference>
<dbReference type="AlphaFoldDB" id="A0A652ZZX1"/>
<accession>A0A652ZZX1</accession>
<dbReference type="InterPro" id="IPR017900">
    <property type="entry name" value="4Fe4S_Fe_S_CS"/>
</dbReference>
<feature type="domain" description="4Fe-4S ferredoxin-type" evidence="4">
    <location>
        <begin position="301"/>
        <end position="330"/>
    </location>
</feature>
<evidence type="ECO:0000259" key="4">
    <source>
        <dbReference type="PROSITE" id="PS51379"/>
    </source>
</evidence>
<dbReference type="GO" id="GO:0046872">
    <property type="term" value="F:metal ion binding"/>
    <property type="evidence" value="ECO:0007669"/>
    <property type="project" value="UniProtKB-KW"/>
</dbReference>
<dbReference type="PROSITE" id="PS00198">
    <property type="entry name" value="4FE4S_FER_1"/>
    <property type="match status" value="1"/>
</dbReference>
<keyword evidence="1" id="KW-0479">Metal-binding</keyword>
<evidence type="ECO:0000256" key="2">
    <source>
        <dbReference type="ARBA" id="ARBA00023004"/>
    </source>
</evidence>
<dbReference type="Gene3D" id="3.30.70.20">
    <property type="match status" value="1"/>
</dbReference>
<keyword evidence="3" id="KW-0411">Iron-sulfur</keyword>
<evidence type="ECO:0000256" key="3">
    <source>
        <dbReference type="ARBA" id="ARBA00023014"/>
    </source>
</evidence>
<dbReference type="GO" id="GO:0051536">
    <property type="term" value="F:iron-sulfur cluster binding"/>
    <property type="evidence" value="ECO:0007669"/>
    <property type="project" value="UniProtKB-KW"/>
</dbReference>
<organism evidence="5">
    <name type="scientific">Uncultured Desulfatiglans sp</name>
    <dbReference type="NCBI Taxonomy" id="1748965"/>
    <lineage>
        <taxon>Bacteria</taxon>
        <taxon>Pseudomonadati</taxon>
        <taxon>Thermodesulfobacteriota</taxon>
        <taxon>Desulfobacteria</taxon>
        <taxon>Desulfatiglandales</taxon>
        <taxon>Desulfatiglandaceae</taxon>
        <taxon>Desulfatiglans</taxon>
        <taxon>environmental samples</taxon>
    </lineage>
</organism>
<feature type="domain" description="4Fe-4S ferredoxin-type" evidence="4">
    <location>
        <begin position="271"/>
        <end position="300"/>
    </location>
</feature>
<dbReference type="EMBL" id="UPXX01000001">
    <property type="protein sequence ID" value="VBB41304.1"/>
    <property type="molecule type" value="Genomic_DNA"/>
</dbReference>
<reference evidence="5" key="1">
    <citation type="submission" date="2018-07" db="EMBL/GenBank/DDBJ databases">
        <authorList>
            <consortium name="Genoscope - CEA"/>
            <person name="William W."/>
        </authorList>
    </citation>
    <scope>NUCLEOTIDE SEQUENCE</scope>
    <source>
        <strain evidence="5">IK1</strain>
    </source>
</reference>
<evidence type="ECO:0000256" key="1">
    <source>
        <dbReference type="ARBA" id="ARBA00022723"/>
    </source>
</evidence>